<name>A0A645E3S3_9ZZZZ</name>
<dbReference type="AlphaFoldDB" id="A0A645E3S3"/>
<dbReference type="InterPro" id="IPR038690">
    <property type="entry name" value="NusG_2_sf"/>
</dbReference>
<keyword evidence="1" id="KW-0812">Transmembrane</keyword>
<evidence type="ECO:0000313" key="2">
    <source>
        <dbReference type="EMBL" id="MPM96226.1"/>
    </source>
</evidence>
<sequence>MEKQQFFKKKDLIIVAVLLIIALALGGFYLLTRDTGAKAQITVNGVKDQVISLSKDGTYHVDNGELPVTLEVKDGAIRFINSKCPDHICEGFGFISQEGDYAVCMPAGVAVTIYK</sequence>
<dbReference type="Gene3D" id="2.60.320.10">
    <property type="entry name" value="N-utilization substance G protein NusG, insert domain"/>
    <property type="match status" value="1"/>
</dbReference>
<keyword evidence="1" id="KW-0472">Membrane</keyword>
<dbReference type="Pfam" id="PF07009">
    <property type="entry name" value="NusG_II"/>
    <property type="match status" value="1"/>
</dbReference>
<reference evidence="2" key="1">
    <citation type="submission" date="2019-08" db="EMBL/GenBank/DDBJ databases">
        <authorList>
            <person name="Kucharzyk K."/>
            <person name="Murdoch R.W."/>
            <person name="Higgins S."/>
            <person name="Loffler F."/>
        </authorList>
    </citation>
    <scope>NUCLEOTIDE SEQUENCE</scope>
</reference>
<accession>A0A645E3S3</accession>
<organism evidence="2">
    <name type="scientific">bioreactor metagenome</name>
    <dbReference type="NCBI Taxonomy" id="1076179"/>
    <lineage>
        <taxon>unclassified sequences</taxon>
        <taxon>metagenomes</taxon>
        <taxon>ecological metagenomes</taxon>
    </lineage>
</organism>
<proteinExistence type="predicted"/>
<comment type="caution">
    <text evidence="2">The sequence shown here is derived from an EMBL/GenBank/DDBJ whole genome shotgun (WGS) entry which is preliminary data.</text>
</comment>
<keyword evidence="1" id="KW-1133">Transmembrane helix</keyword>
<feature type="transmembrane region" description="Helical" evidence="1">
    <location>
        <begin position="12"/>
        <end position="31"/>
    </location>
</feature>
<dbReference type="CDD" id="cd09846">
    <property type="entry name" value="DUF1312"/>
    <property type="match status" value="1"/>
</dbReference>
<gene>
    <name evidence="2" type="ORF">SDC9_143384</name>
</gene>
<protein>
    <submittedName>
        <fullName evidence="2">Uncharacterized protein</fullName>
    </submittedName>
</protein>
<dbReference type="EMBL" id="VSSQ01042616">
    <property type="protein sequence ID" value="MPM96226.1"/>
    <property type="molecule type" value="Genomic_DNA"/>
</dbReference>
<evidence type="ECO:0000256" key="1">
    <source>
        <dbReference type="SAM" id="Phobius"/>
    </source>
</evidence>